<gene>
    <name evidence="1" type="ORF">BJ976_002381</name>
</gene>
<proteinExistence type="predicted"/>
<dbReference type="Proteomes" id="UP000560081">
    <property type="component" value="Unassembled WGS sequence"/>
</dbReference>
<keyword evidence="2" id="KW-1185">Reference proteome</keyword>
<dbReference type="AlphaFoldDB" id="A0A4Y8WTD3"/>
<dbReference type="EMBL" id="JACHMC010000002">
    <property type="protein sequence ID" value="MBB4883973.1"/>
    <property type="molecule type" value="Genomic_DNA"/>
</dbReference>
<evidence type="ECO:0000313" key="2">
    <source>
        <dbReference type="Proteomes" id="UP000560081"/>
    </source>
</evidence>
<evidence type="ECO:0008006" key="3">
    <source>
        <dbReference type="Google" id="ProtNLM"/>
    </source>
</evidence>
<reference evidence="1 2" key="1">
    <citation type="submission" date="2020-08" db="EMBL/GenBank/DDBJ databases">
        <title>Sequencing the genomes of 1000 actinobacteria strains.</title>
        <authorList>
            <person name="Klenk H.-P."/>
        </authorList>
    </citation>
    <scope>NUCLEOTIDE SEQUENCE [LARGE SCALE GENOMIC DNA]</scope>
    <source>
        <strain evidence="1 2">DSM 19079</strain>
    </source>
</reference>
<evidence type="ECO:0000313" key="1">
    <source>
        <dbReference type="EMBL" id="MBB4883973.1"/>
    </source>
</evidence>
<sequence length="141" mass="14261">MDARKAVEKAAAAVEAAEAEVTRTRDERDAALCDAAASGAPKARIARAAEMSRAQVIGIIEKGAGRARGGDVLARVANSAAAARAARSARHEAVTARDALLVQVADAKQLTAAEAARIAGVPPSTISNARAHQRTAAESAG</sequence>
<accession>A0A4Y8WTD3</accession>
<name>A0A4Y8WTD3_9MICC</name>
<organism evidence="1 2">
    <name type="scientific">Micrococcus flavus</name>
    <dbReference type="NCBI Taxonomy" id="384602"/>
    <lineage>
        <taxon>Bacteria</taxon>
        <taxon>Bacillati</taxon>
        <taxon>Actinomycetota</taxon>
        <taxon>Actinomycetes</taxon>
        <taxon>Micrococcales</taxon>
        <taxon>Micrococcaceae</taxon>
        <taxon>Micrococcus</taxon>
    </lineage>
</organism>
<protein>
    <recommendedName>
        <fullName evidence="3">Helix-turn-helix domain-containing protein</fullName>
    </recommendedName>
</protein>
<comment type="caution">
    <text evidence="1">The sequence shown here is derived from an EMBL/GenBank/DDBJ whole genome shotgun (WGS) entry which is preliminary data.</text>
</comment>
<dbReference type="RefSeq" id="WP_135031013.1">
    <property type="nucleotide sequence ID" value="NZ_BMLA01000028.1"/>
</dbReference>